<comment type="caution">
    <text evidence="2">The sequence shown here is derived from an EMBL/GenBank/DDBJ whole genome shotgun (WGS) entry which is preliminary data.</text>
</comment>
<reference evidence="2" key="1">
    <citation type="journal article" date="2021" name="PeerJ">
        <title>Extensive microbial diversity within the chicken gut microbiome revealed by metagenomics and culture.</title>
        <authorList>
            <person name="Gilroy R."/>
            <person name="Ravi A."/>
            <person name="Getino M."/>
            <person name="Pursley I."/>
            <person name="Horton D.L."/>
            <person name="Alikhan N.F."/>
            <person name="Baker D."/>
            <person name="Gharbi K."/>
            <person name="Hall N."/>
            <person name="Watson M."/>
            <person name="Adriaenssens E.M."/>
            <person name="Foster-Nyarko E."/>
            <person name="Jarju S."/>
            <person name="Secka A."/>
            <person name="Antonio M."/>
            <person name="Oren A."/>
            <person name="Chaudhuri R.R."/>
            <person name="La Ragione R."/>
            <person name="Hildebrand F."/>
            <person name="Pallen M.J."/>
        </authorList>
    </citation>
    <scope>NUCLEOTIDE SEQUENCE</scope>
    <source>
        <strain evidence="2">ChiBcolR9-63</strain>
    </source>
</reference>
<dbReference type="EMBL" id="DXBD01000006">
    <property type="protein sequence ID" value="HIZ66986.1"/>
    <property type="molecule type" value="Genomic_DNA"/>
</dbReference>
<protein>
    <submittedName>
        <fullName evidence="2">Uncharacterized protein</fullName>
    </submittedName>
</protein>
<name>A0A9D2FUR2_9STRE</name>
<feature type="transmembrane region" description="Helical" evidence="1">
    <location>
        <begin position="37"/>
        <end position="56"/>
    </location>
</feature>
<keyword evidence="1" id="KW-0812">Transmembrane</keyword>
<feature type="transmembrane region" description="Helical" evidence="1">
    <location>
        <begin position="62"/>
        <end position="83"/>
    </location>
</feature>
<reference evidence="2" key="2">
    <citation type="submission" date="2021-04" db="EMBL/GenBank/DDBJ databases">
        <authorList>
            <person name="Gilroy R."/>
        </authorList>
    </citation>
    <scope>NUCLEOTIDE SEQUENCE</scope>
    <source>
        <strain evidence="2">ChiBcolR9-63</strain>
    </source>
</reference>
<dbReference type="AlphaFoldDB" id="A0A9D2FUR2"/>
<feature type="transmembrane region" description="Helical" evidence="1">
    <location>
        <begin position="6"/>
        <end position="25"/>
    </location>
</feature>
<evidence type="ECO:0000256" key="1">
    <source>
        <dbReference type="SAM" id="Phobius"/>
    </source>
</evidence>
<keyword evidence="1" id="KW-0472">Membrane</keyword>
<evidence type="ECO:0000313" key="3">
    <source>
        <dbReference type="Proteomes" id="UP000824058"/>
    </source>
</evidence>
<accession>A0A9D2FUR2</accession>
<sequence>MIIMNTILGTIVIWWLNYRFFSWIFRTVINLYKVKVLGLFLSLLVSIPSYFIAWDIQLLQTFSLFAVYFVLSISPYLLFASLCKRKNIAIRDPFGGEQGIKIVGALYCFVLILFYPIFLSIALNYFHL</sequence>
<feature type="transmembrane region" description="Helical" evidence="1">
    <location>
        <begin position="104"/>
        <end position="126"/>
    </location>
</feature>
<organism evidence="2 3">
    <name type="scientific">Candidatus Streptococcus faecavium</name>
    <dbReference type="NCBI Taxonomy" id="2838763"/>
    <lineage>
        <taxon>Bacteria</taxon>
        <taxon>Bacillati</taxon>
        <taxon>Bacillota</taxon>
        <taxon>Bacilli</taxon>
        <taxon>Lactobacillales</taxon>
        <taxon>Streptococcaceae</taxon>
        <taxon>Streptococcus</taxon>
    </lineage>
</organism>
<keyword evidence="1" id="KW-1133">Transmembrane helix</keyword>
<evidence type="ECO:0000313" key="2">
    <source>
        <dbReference type="EMBL" id="HIZ66986.1"/>
    </source>
</evidence>
<proteinExistence type="predicted"/>
<gene>
    <name evidence="2" type="ORF">H9965_00650</name>
</gene>
<dbReference type="Proteomes" id="UP000824058">
    <property type="component" value="Unassembled WGS sequence"/>
</dbReference>